<feature type="domain" description="Integral membrane protein YccS N-terminal" evidence="8">
    <location>
        <begin position="74"/>
        <end position="350"/>
    </location>
</feature>
<evidence type="ECO:0000256" key="1">
    <source>
        <dbReference type="ARBA" id="ARBA00004651"/>
    </source>
</evidence>
<dbReference type="PANTHER" id="PTHR30509">
    <property type="entry name" value="P-HYDROXYBENZOIC ACID EFFLUX PUMP SUBUNIT-RELATED"/>
    <property type="match status" value="1"/>
</dbReference>
<comment type="subcellular location">
    <subcellularLocation>
        <location evidence="1">Cell membrane</location>
        <topology evidence="1">Multi-pass membrane protein</topology>
    </subcellularLocation>
</comment>
<sequence length="734" mass="81477">MAYRIPQFQRFFYSHHFFGGLRQAIGVLLPALLLAGVFQLYSIGMVAAIGAACVAIIDQPGGPRRYGTNGMLGAVLLGSITAAVTGLATTNSVMIWLVVPALCFMFSMFTVFGKQGGLLGFACLLLMTLTMRTPLSPHDVLLHTVYSFLGGVFYFLFSFVVHRLLWHREEQQALSVALFATADYIEARSQFYDVNADLDATYRKLIHAQSAMTEKHQAARDTVLRELPRDGRHGDRLRAASLNVFIDMVALLDSLVATHTDYATLRRMVPDSDVLMFARDALHKLAVNVAHIALNIARNRRVKERNSVKAEIRAIEYEMEKYRVAGLVEKEPEVYALLIQVLRRIRNATRLVDRMAEHTSNTNTAHLVDMRLDKALDRFLSRQTWRIGMLTSNLRLDSPHFRYAIRVAIAALLAMTITALVSYTSLRDLVPGAGLHGYWIILTILVIMKPGFALTRQRNGWRLVGTLIGCALALILFNVTSSPDIYLAVLVITCVLGYSLIQVNYMVSAICNTLFVLLVFHFLSPTTNVLIVERLVDTLIGCGIALLCSYILPWWEHGFMGSLANAVQKANREYLKAGLHYASLTRAQAAASVFGSTAGNALDADQHEAEMRWRLARKNVYIAFANFAGAFYRMMEEPVKRQNNVPELNNLMIQFHVLALQISATIPILASLATVPEGVQKSLDAVGNYLEGSDAHPPASIETEGELASLAYPLRQMVKAAQLVQQEMRGVATP</sequence>
<dbReference type="OrthoDB" id="8670769at2"/>
<evidence type="ECO:0000313" key="10">
    <source>
        <dbReference type="EMBL" id="PLC52983.1"/>
    </source>
</evidence>
<evidence type="ECO:0000259" key="9">
    <source>
        <dbReference type="Pfam" id="PF13515"/>
    </source>
</evidence>
<dbReference type="Proteomes" id="UP000234328">
    <property type="component" value="Unassembled WGS sequence"/>
</dbReference>
<evidence type="ECO:0000256" key="5">
    <source>
        <dbReference type="ARBA" id="ARBA00023136"/>
    </source>
</evidence>
<feature type="transmembrane region" description="Helical" evidence="7">
    <location>
        <begin position="12"/>
        <end position="32"/>
    </location>
</feature>
<reference evidence="10 11" key="1">
    <citation type="submission" date="2017-10" db="EMBL/GenBank/DDBJ databases">
        <title>Two draft genome sequences of Pusillimonas sp. strains isolated from a nitrate- and radionuclide-contaminated groundwater in Russia.</title>
        <authorList>
            <person name="Grouzdev D.S."/>
            <person name="Tourova T.P."/>
            <person name="Goeva M.A."/>
            <person name="Babich T.L."/>
            <person name="Sokolova D.S."/>
            <person name="Abdullin R."/>
            <person name="Poltaraus A.B."/>
            <person name="Toshchakov S.V."/>
            <person name="Nazina T.N."/>
        </authorList>
    </citation>
    <scope>NUCLEOTIDE SEQUENCE [LARGE SCALE GENOMIC DNA]</scope>
    <source>
        <strain evidence="10 11">JR1/69-2-13</strain>
    </source>
</reference>
<dbReference type="Pfam" id="PF13515">
    <property type="entry name" value="FUSC_2"/>
    <property type="match status" value="1"/>
</dbReference>
<feature type="transmembrane region" description="Helical" evidence="7">
    <location>
        <begin position="118"/>
        <end position="135"/>
    </location>
</feature>
<dbReference type="InterPro" id="IPR049453">
    <property type="entry name" value="Memb_transporter_dom"/>
</dbReference>
<dbReference type="InterPro" id="IPR032692">
    <property type="entry name" value="YccS_N"/>
</dbReference>
<evidence type="ECO:0000256" key="6">
    <source>
        <dbReference type="ARBA" id="ARBA00043993"/>
    </source>
</evidence>
<feature type="domain" description="Integral membrane bound transporter" evidence="9">
    <location>
        <begin position="436"/>
        <end position="548"/>
    </location>
</feature>
<organism evidence="10 11">
    <name type="scientific">Pollutimonas nitritireducens</name>
    <dbReference type="NCBI Taxonomy" id="2045209"/>
    <lineage>
        <taxon>Bacteria</taxon>
        <taxon>Pseudomonadati</taxon>
        <taxon>Pseudomonadota</taxon>
        <taxon>Betaproteobacteria</taxon>
        <taxon>Burkholderiales</taxon>
        <taxon>Alcaligenaceae</taxon>
        <taxon>Pollutimonas</taxon>
    </lineage>
</organism>
<keyword evidence="11" id="KW-1185">Reference proteome</keyword>
<proteinExistence type="inferred from homology"/>
<feature type="transmembrane region" description="Helical" evidence="7">
    <location>
        <begin position="429"/>
        <end position="448"/>
    </location>
</feature>
<feature type="transmembrane region" description="Helical" evidence="7">
    <location>
        <begin position="38"/>
        <end position="57"/>
    </location>
</feature>
<keyword evidence="5 7" id="KW-0472">Membrane</keyword>
<dbReference type="Pfam" id="PF12805">
    <property type="entry name" value="FUSC-like"/>
    <property type="match status" value="1"/>
</dbReference>
<dbReference type="AlphaFoldDB" id="A0A2N4UD99"/>
<evidence type="ECO:0000259" key="8">
    <source>
        <dbReference type="Pfam" id="PF12805"/>
    </source>
</evidence>
<keyword evidence="3 7" id="KW-0812">Transmembrane</keyword>
<evidence type="ECO:0000256" key="2">
    <source>
        <dbReference type="ARBA" id="ARBA00022475"/>
    </source>
</evidence>
<feature type="transmembrane region" description="Helical" evidence="7">
    <location>
        <begin position="69"/>
        <end position="87"/>
    </location>
</feature>
<gene>
    <name evidence="10" type="ORF">CR155_14305</name>
</gene>
<protein>
    <recommendedName>
        <fullName evidence="12">Integral membrane protein YccS N-terminal domain-containing protein</fullName>
    </recommendedName>
</protein>
<dbReference type="PANTHER" id="PTHR30509:SF23">
    <property type="entry name" value="INNER MEMBRANE PROTEIN"/>
    <property type="match status" value="1"/>
</dbReference>
<name>A0A2N4UD99_9BURK</name>
<evidence type="ECO:0000256" key="4">
    <source>
        <dbReference type="ARBA" id="ARBA00022989"/>
    </source>
</evidence>
<feature type="transmembrane region" description="Helical" evidence="7">
    <location>
        <begin position="460"/>
        <end position="479"/>
    </location>
</feature>
<feature type="transmembrane region" description="Helical" evidence="7">
    <location>
        <begin position="141"/>
        <end position="161"/>
    </location>
</feature>
<keyword evidence="2" id="KW-1003">Cell membrane</keyword>
<accession>A0A2N4UD99</accession>
<feature type="transmembrane region" description="Helical" evidence="7">
    <location>
        <begin position="403"/>
        <end position="423"/>
    </location>
</feature>
<feature type="transmembrane region" description="Helical" evidence="7">
    <location>
        <begin position="93"/>
        <end position="111"/>
    </location>
</feature>
<dbReference type="RefSeq" id="WP_102070728.1">
    <property type="nucleotide sequence ID" value="NZ_PDNV01000009.1"/>
</dbReference>
<evidence type="ECO:0000256" key="7">
    <source>
        <dbReference type="SAM" id="Phobius"/>
    </source>
</evidence>
<dbReference type="GO" id="GO:0005886">
    <property type="term" value="C:plasma membrane"/>
    <property type="evidence" value="ECO:0007669"/>
    <property type="project" value="UniProtKB-SubCell"/>
</dbReference>
<feature type="transmembrane region" description="Helical" evidence="7">
    <location>
        <begin position="485"/>
        <end position="507"/>
    </location>
</feature>
<comment type="caution">
    <text evidence="10">The sequence shown here is derived from an EMBL/GenBank/DDBJ whole genome shotgun (WGS) entry which is preliminary data.</text>
</comment>
<dbReference type="EMBL" id="PDNV01000009">
    <property type="protein sequence ID" value="PLC52983.1"/>
    <property type="molecule type" value="Genomic_DNA"/>
</dbReference>
<keyword evidence="4 7" id="KW-1133">Transmembrane helix</keyword>
<comment type="similarity">
    <text evidence="6">Belongs to the YccS/YhfK family.</text>
</comment>
<evidence type="ECO:0000313" key="11">
    <source>
        <dbReference type="Proteomes" id="UP000234328"/>
    </source>
</evidence>
<evidence type="ECO:0008006" key="12">
    <source>
        <dbReference type="Google" id="ProtNLM"/>
    </source>
</evidence>
<evidence type="ECO:0000256" key="3">
    <source>
        <dbReference type="ARBA" id="ARBA00022692"/>
    </source>
</evidence>
<feature type="transmembrane region" description="Helical" evidence="7">
    <location>
        <begin position="514"/>
        <end position="532"/>
    </location>
</feature>